<evidence type="ECO:0000313" key="6">
    <source>
        <dbReference type="Proteomes" id="UP000275027"/>
    </source>
</evidence>
<reference evidence="4 6" key="2">
    <citation type="submission" date="2018-10" db="EMBL/GenBank/DDBJ databases">
        <title>Genomic Encyclopedia of Archaeal and Bacterial Type Strains, Phase II (KMG-II): from individual species to whole genera.</title>
        <authorList>
            <person name="Goeker M."/>
        </authorList>
    </citation>
    <scope>NUCLEOTIDE SEQUENCE [LARGE SCALE GENOMIC DNA]</scope>
    <source>
        <strain evidence="4 6">DSM 21886</strain>
    </source>
</reference>
<evidence type="ECO:0000256" key="1">
    <source>
        <dbReference type="SAM" id="SignalP"/>
    </source>
</evidence>
<sequence>MKSIRNLLATAFLASITAILLVSCSNDDNNDGNTSTVIEFSALPENARTFLTTHFPGVESRMIKQNAIADDDGSIYDVYLTNGFEIDFDSNGNWTDVDGNTQAVPTAIVPEAITTYVTANYAGQTINTIEIERTGYDIELSNGLDLVFDSQGQFIRIDS</sequence>
<feature type="signal peptide" evidence="1">
    <location>
        <begin position="1"/>
        <end position="27"/>
    </location>
</feature>
<organism evidence="4 6">
    <name type="scientific">Flavobacterium lindanitolerans</name>
    <dbReference type="NCBI Taxonomy" id="428988"/>
    <lineage>
        <taxon>Bacteria</taxon>
        <taxon>Pseudomonadati</taxon>
        <taxon>Bacteroidota</taxon>
        <taxon>Flavobacteriia</taxon>
        <taxon>Flavobacteriales</taxon>
        <taxon>Flavobacteriaceae</taxon>
        <taxon>Flavobacterium</taxon>
    </lineage>
</organism>
<dbReference type="EMBL" id="PJND01000011">
    <property type="protein sequence ID" value="PKW20169.1"/>
    <property type="molecule type" value="Genomic_DNA"/>
</dbReference>
<keyword evidence="5" id="KW-1185">Reference proteome</keyword>
<evidence type="ECO:0000313" key="5">
    <source>
        <dbReference type="Proteomes" id="UP000233767"/>
    </source>
</evidence>
<feature type="chain" id="PRO_5019755918" evidence="1">
    <location>
        <begin position="28"/>
        <end position="159"/>
    </location>
</feature>
<dbReference type="InterPro" id="IPR021533">
    <property type="entry name" value="PepSY-like"/>
</dbReference>
<evidence type="ECO:0000313" key="3">
    <source>
        <dbReference type="EMBL" id="PKW20169.1"/>
    </source>
</evidence>
<dbReference type="Pfam" id="PF11396">
    <property type="entry name" value="PepSY_like"/>
    <property type="match status" value="1"/>
</dbReference>
<dbReference type="Proteomes" id="UP000233767">
    <property type="component" value="Unassembled WGS sequence"/>
</dbReference>
<dbReference type="AlphaFoldDB" id="A0A497U359"/>
<name>A0A497U359_9FLAO</name>
<keyword evidence="1" id="KW-0732">Signal</keyword>
<proteinExistence type="predicted"/>
<dbReference type="EMBL" id="RCCB01000015">
    <property type="protein sequence ID" value="RLJ23335.1"/>
    <property type="molecule type" value="Genomic_DNA"/>
</dbReference>
<evidence type="ECO:0000313" key="4">
    <source>
        <dbReference type="EMBL" id="RLJ23335.1"/>
    </source>
</evidence>
<dbReference type="Gene3D" id="3.40.1420.30">
    <property type="match status" value="1"/>
</dbReference>
<dbReference type="PROSITE" id="PS51257">
    <property type="entry name" value="PROKAR_LIPOPROTEIN"/>
    <property type="match status" value="1"/>
</dbReference>
<gene>
    <name evidence="3" type="ORF">B0G92_3249</name>
    <name evidence="4" type="ORF">CLV50_3150</name>
</gene>
<protein>
    <submittedName>
        <fullName evidence="3 4">PepSY-like beta-lactamase-inhibitor</fullName>
    </submittedName>
</protein>
<dbReference type="RefSeq" id="WP_101472981.1">
    <property type="nucleotide sequence ID" value="NZ_PJND01000011.1"/>
</dbReference>
<accession>A0A497U359</accession>
<dbReference type="Proteomes" id="UP000275027">
    <property type="component" value="Unassembled WGS sequence"/>
</dbReference>
<dbReference type="SUPFAM" id="SSF160574">
    <property type="entry name" value="BT0923-like"/>
    <property type="match status" value="1"/>
</dbReference>
<feature type="domain" description="Putative beta-lactamase-inhibitor-like PepSY-like" evidence="2">
    <location>
        <begin position="76"/>
        <end position="155"/>
    </location>
</feature>
<evidence type="ECO:0000259" key="2">
    <source>
        <dbReference type="Pfam" id="PF11396"/>
    </source>
</evidence>
<comment type="caution">
    <text evidence="4">The sequence shown here is derived from an EMBL/GenBank/DDBJ whole genome shotgun (WGS) entry which is preliminary data.</text>
</comment>
<reference evidence="3 5" key="1">
    <citation type="submission" date="2017-12" db="EMBL/GenBank/DDBJ databases">
        <title>Genomic Encyclopedia of Type Strains, Phase III (KMG-III): the genomes of soil and plant-associated and newly described type strains.</title>
        <authorList>
            <person name="Whitman W."/>
        </authorList>
    </citation>
    <scope>NUCLEOTIDE SEQUENCE [LARGE SCALE GENOMIC DNA]</scope>
    <source>
        <strain evidence="3 5">IP-10</strain>
    </source>
</reference>